<name>A0A194VJ82_CYTMA</name>
<evidence type="ECO:0000313" key="2">
    <source>
        <dbReference type="EMBL" id="KUI64038.1"/>
    </source>
</evidence>
<feature type="compositionally biased region" description="Acidic residues" evidence="1">
    <location>
        <begin position="123"/>
        <end position="136"/>
    </location>
</feature>
<feature type="compositionally biased region" description="Low complexity" evidence="1">
    <location>
        <begin position="112"/>
        <end position="122"/>
    </location>
</feature>
<sequence length="145" mass="15786">MYHCPVNRSIGTPKAADRMRHTTETSNTQQPDDSEKSRNQLNQRMILTHRNNAQRQPNPSPNLPALDLNSTRFNPARPTLAKRYTIMTRLRHSAAVPPVENGSGATDGSGSGNSNSNSNSNDSDGDGDSNGDSDGDYYEHSTEDG</sequence>
<dbReference type="EMBL" id="KN796118">
    <property type="protein sequence ID" value="KUI64038.1"/>
    <property type="molecule type" value="Genomic_DNA"/>
</dbReference>
<feature type="region of interest" description="Disordered" evidence="1">
    <location>
        <begin position="1"/>
        <end position="80"/>
    </location>
</feature>
<feature type="compositionally biased region" description="Polar residues" evidence="1">
    <location>
        <begin position="39"/>
        <end position="57"/>
    </location>
</feature>
<protein>
    <submittedName>
        <fullName evidence="2">Uncharacterized protein</fullName>
    </submittedName>
</protein>
<accession>A0A194VJ82</accession>
<evidence type="ECO:0000256" key="1">
    <source>
        <dbReference type="SAM" id="MobiDB-lite"/>
    </source>
</evidence>
<feature type="region of interest" description="Disordered" evidence="1">
    <location>
        <begin position="92"/>
        <end position="145"/>
    </location>
</feature>
<dbReference type="Proteomes" id="UP000078559">
    <property type="component" value="Unassembled WGS sequence"/>
</dbReference>
<keyword evidence="3" id="KW-1185">Reference proteome</keyword>
<evidence type="ECO:0000313" key="3">
    <source>
        <dbReference type="Proteomes" id="UP000078559"/>
    </source>
</evidence>
<dbReference type="AlphaFoldDB" id="A0A194VJ82"/>
<proteinExistence type="predicted"/>
<gene>
    <name evidence="2" type="ORF">VM1G_12057</name>
</gene>
<reference evidence="2" key="1">
    <citation type="submission" date="2014-12" db="EMBL/GenBank/DDBJ databases">
        <title>Genome Sequence of Valsa Canker Pathogens Uncovers a Specific Adaption of Colonization on Woody Bark.</title>
        <authorList>
            <person name="Yin Z."/>
            <person name="Liu H."/>
            <person name="Gao X."/>
            <person name="Li Z."/>
            <person name="Song N."/>
            <person name="Ke X."/>
            <person name="Dai Q."/>
            <person name="Wu Y."/>
            <person name="Sun Y."/>
            <person name="Xu J.-R."/>
            <person name="Kang Z.K."/>
            <person name="Wang L."/>
            <person name="Huang L."/>
        </authorList>
    </citation>
    <scope>NUCLEOTIDE SEQUENCE [LARGE SCALE GENOMIC DNA]</scope>
    <source>
        <strain evidence="2">03-8</strain>
    </source>
</reference>
<organism evidence="2 3">
    <name type="scientific">Cytospora mali</name>
    <name type="common">Apple Valsa canker fungus</name>
    <name type="synonym">Valsa mali</name>
    <dbReference type="NCBI Taxonomy" id="578113"/>
    <lineage>
        <taxon>Eukaryota</taxon>
        <taxon>Fungi</taxon>
        <taxon>Dikarya</taxon>
        <taxon>Ascomycota</taxon>
        <taxon>Pezizomycotina</taxon>
        <taxon>Sordariomycetes</taxon>
        <taxon>Sordariomycetidae</taxon>
        <taxon>Diaporthales</taxon>
        <taxon>Cytosporaceae</taxon>
        <taxon>Cytospora</taxon>
    </lineage>
</organism>